<comment type="caution">
    <text evidence="1">The sequence shown here is derived from an EMBL/GenBank/DDBJ whole genome shotgun (WGS) entry which is preliminary data.</text>
</comment>
<name>A0A9Q1MSG6_9SOLA</name>
<reference evidence="2" key="1">
    <citation type="journal article" date="2023" name="Proc. Natl. Acad. Sci. U.S.A.">
        <title>Genomic and structural basis for evolution of tropane alkaloid biosynthesis.</title>
        <authorList>
            <person name="Wanga Y.-J."/>
            <person name="Taina T."/>
            <person name="Yua J.-Y."/>
            <person name="Lia J."/>
            <person name="Xua B."/>
            <person name="Chenc J."/>
            <person name="D'Auriad J.C."/>
            <person name="Huanga J.-P."/>
            <person name="Huanga S.-X."/>
        </authorList>
    </citation>
    <scope>NUCLEOTIDE SEQUENCE [LARGE SCALE GENOMIC DNA]</scope>
    <source>
        <strain evidence="2">cv. KIB-2019</strain>
    </source>
</reference>
<organism evidence="1 2">
    <name type="scientific">Anisodus acutangulus</name>
    <dbReference type="NCBI Taxonomy" id="402998"/>
    <lineage>
        <taxon>Eukaryota</taxon>
        <taxon>Viridiplantae</taxon>
        <taxon>Streptophyta</taxon>
        <taxon>Embryophyta</taxon>
        <taxon>Tracheophyta</taxon>
        <taxon>Spermatophyta</taxon>
        <taxon>Magnoliopsida</taxon>
        <taxon>eudicotyledons</taxon>
        <taxon>Gunneridae</taxon>
        <taxon>Pentapetalae</taxon>
        <taxon>asterids</taxon>
        <taxon>lamiids</taxon>
        <taxon>Solanales</taxon>
        <taxon>Solanaceae</taxon>
        <taxon>Solanoideae</taxon>
        <taxon>Hyoscyameae</taxon>
        <taxon>Anisodus</taxon>
    </lineage>
</organism>
<dbReference type="Proteomes" id="UP001152561">
    <property type="component" value="Unassembled WGS sequence"/>
</dbReference>
<sequence length="112" mass="12778">MHEPILPTKLLFSLHKYHNNLHKAALFQRVTLIKFNSPATFGQQILSQAIRFCTSRVITELLTKPQRVEASSTINNEDFKKVVAEVEISSFINGRFGNMRGEIYLMLLGCLI</sequence>
<proteinExistence type="predicted"/>
<protein>
    <submittedName>
        <fullName evidence="1">Uncharacterized protein</fullName>
    </submittedName>
</protein>
<accession>A0A9Q1MSG6</accession>
<gene>
    <name evidence="1" type="ORF">K7X08_019407</name>
</gene>
<keyword evidence="2" id="KW-1185">Reference proteome</keyword>
<evidence type="ECO:0000313" key="1">
    <source>
        <dbReference type="EMBL" id="KAJ8567199.1"/>
    </source>
</evidence>
<evidence type="ECO:0000313" key="2">
    <source>
        <dbReference type="Proteomes" id="UP001152561"/>
    </source>
</evidence>
<dbReference type="EMBL" id="JAJAGQ010000003">
    <property type="protein sequence ID" value="KAJ8567199.1"/>
    <property type="molecule type" value="Genomic_DNA"/>
</dbReference>
<dbReference type="AlphaFoldDB" id="A0A9Q1MSG6"/>